<comment type="function">
    <text evidence="6">Maltosyltransferase that uses maltose 1-phosphate (M1P) as the sugar donor to elongate linear or branched alpha-(1-&gt;4)-glucans. Is involved in a branched alpha-glucan biosynthetic pathway from trehalose, together with TreS, Mak and GlgB.</text>
</comment>
<dbReference type="InterPro" id="IPR049171">
    <property type="entry name" value="GLGE_C"/>
</dbReference>
<evidence type="ECO:0000256" key="6">
    <source>
        <dbReference type="HAMAP-Rule" id="MF_02124"/>
    </source>
</evidence>
<comment type="catalytic activity">
    <reaction evidence="5 6">
        <text>alpha-maltose 1-phosphate + [(1-&gt;4)-alpha-D-glucosyl](n) = [(1-&gt;4)-alpha-D-glucosyl](n+2) + phosphate</text>
        <dbReference type="Rhea" id="RHEA:42692"/>
        <dbReference type="Rhea" id="RHEA-COMP:9584"/>
        <dbReference type="Rhea" id="RHEA-COMP:10183"/>
        <dbReference type="ChEBI" id="CHEBI:15444"/>
        <dbReference type="ChEBI" id="CHEBI:43474"/>
        <dbReference type="ChEBI" id="CHEBI:63576"/>
        <dbReference type="EC" id="2.4.99.16"/>
    </reaction>
</comment>
<feature type="compositionally biased region" description="Basic and acidic residues" evidence="7">
    <location>
        <begin position="1"/>
        <end position="11"/>
    </location>
</feature>
<evidence type="ECO:0000256" key="7">
    <source>
        <dbReference type="SAM" id="MobiDB-lite"/>
    </source>
</evidence>
<dbReference type="HAMAP" id="MF_02124">
    <property type="entry name" value="GlgE"/>
    <property type="match status" value="1"/>
</dbReference>
<dbReference type="EMBL" id="AP025591">
    <property type="protein sequence ID" value="BDG01304.1"/>
    <property type="molecule type" value="Genomic_DNA"/>
</dbReference>
<dbReference type="InterPro" id="IPR017853">
    <property type="entry name" value="GH"/>
</dbReference>
<feature type="active site" description="Proton donor" evidence="6">
    <location>
        <position position="421"/>
    </location>
</feature>
<keyword evidence="3 6" id="KW-0808">Transferase</keyword>
<feature type="active site" description="Nucleophile" evidence="6">
    <location>
        <position position="392"/>
    </location>
</feature>
<feature type="region of interest" description="Disordered" evidence="7">
    <location>
        <begin position="1"/>
        <end position="21"/>
    </location>
</feature>
<feature type="binding site" evidence="6">
    <location>
        <position position="393"/>
    </location>
    <ligand>
        <name>alpha-maltose 1-phosphate</name>
        <dbReference type="ChEBI" id="CHEBI:63576"/>
    </ligand>
</feature>
<dbReference type="InterPro" id="IPR006047">
    <property type="entry name" value="GH13_cat_dom"/>
</dbReference>
<dbReference type="InterPro" id="IPR021828">
    <property type="entry name" value="GlgE_dom_N/S"/>
</dbReference>
<reference evidence="10" key="1">
    <citation type="journal article" date="2022" name="Int. J. Syst. Evol. Microbiol.">
        <title>Anaeromyxobacter oryzae sp. nov., Anaeromyxobacter diazotrophicus sp. nov. and Anaeromyxobacter paludicola sp. nov., isolated from paddy soils.</title>
        <authorList>
            <person name="Itoh H."/>
            <person name="Xu Z."/>
            <person name="Mise K."/>
            <person name="Masuda Y."/>
            <person name="Ushijima N."/>
            <person name="Hayakawa C."/>
            <person name="Shiratori Y."/>
            <person name="Senoo K."/>
        </authorList>
    </citation>
    <scope>NUCLEOTIDE SEQUENCE [LARGE SCALE GENOMIC DNA]</scope>
    <source>
        <strain evidence="10">Red232</strain>
    </source>
</reference>
<organism evidence="9 10">
    <name type="scientific">Anaeromyxobacter oryzae</name>
    <dbReference type="NCBI Taxonomy" id="2918170"/>
    <lineage>
        <taxon>Bacteria</taxon>
        <taxon>Pseudomonadati</taxon>
        <taxon>Myxococcota</taxon>
        <taxon>Myxococcia</taxon>
        <taxon>Myxococcales</taxon>
        <taxon>Cystobacterineae</taxon>
        <taxon>Anaeromyxobacteraceae</taxon>
        <taxon>Anaeromyxobacter</taxon>
    </lineage>
</organism>
<dbReference type="Proteomes" id="UP001162891">
    <property type="component" value="Chromosome"/>
</dbReference>
<dbReference type="Pfam" id="PF21702">
    <property type="entry name" value="GLGE_C"/>
    <property type="match status" value="1"/>
</dbReference>
<feature type="binding site" evidence="6">
    <location>
        <position position="261"/>
    </location>
    <ligand>
        <name>alpha-maltose 1-phosphate</name>
        <dbReference type="ChEBI" id="CHEBI:63576"/>
    </ligand>
</feature>
<evidence type="ECO:0000256" key="5">
    <source>
        <dbReference type="ARBA" id="ARBA00048735"/>
    </source>
</evidence>
<evidence type="ECO:0000313" key="10">
    <source>
        <dbReference type="Proteomes" id="UP001162891"/>
    </source>
</evidence>
<dbReference type="PANTHER" id="PTHR47786:SF2">
    <property type="entry name" value="GLYCOSYL HYDROLASE FAMILY 13 CATALYTIC DOMAIN-CONTAINING PROTEIN"/>
    <property type="match status" value="1"/>
</dbReference>
<dbReference type="InterPro" id="IPR013780">
    <property type="entry name" value="Glyco_hydro_b"/>
</dbReference>
<feature type="site" description="Transition state stabilizer" evidence="6">
    <location>
        <position position="479"/>
    </location>
</feature>
<keyword evidence="10" id="KW-1185">Reference proteome</keyword>
<feature type="binding site" evidence="6">
    <location>
        <position position="321"/>
    </location>
    <ligand>
        <name>alpha-maltose 1-phosphate</name>
        <dbReference type="ChEBI" id="CHEBI:63576"/>
    </ligand>
</feature>
<accession>A0ABM7WPC2</accession>
<feature type="domain" description="Glycosyl hydrolase family 13 catalytic" evidence="8">
    <location>
        <begin position="209"/>
        <end position="559"/>
    </location>
</feature>
<dbReference type="Gene3D" id="2.60.40.10">
    <property type="entry name" value="Immunoglobulins"/>
    <property type="match status" value="1"/>
</dbReference>
<feature type="binding site" evidence="6">
    <location>
        <begin position="534"/>
        <end position="535"/>
    </location>
    <ligand>
        <name>alpha-maltose 1-phosphate</name>
        <dbReference type="ChEBI" id="CHEBI:63576"/>
    </ligand>
</feature>
<dbReference type="EC" id="2.4.99.16" evidence="6"/>
<evidence type="ECO:0000313" key="9">
    <source>
        <dbReference type="EMBL" id="BDG01304.1"/>
    </source>
</evidence>
<evidence type="ECO:0000256" key="3">
    <source>
        <dbReference type="ARBA" id="ARBA00022679"/>
    </source>
</evidence>
<proteinExistence type="inferred from homology"/>
<evidence type="ECO:0000256" key="2">
    <source>
        <dbReference type="ARBA" id="ARBA00022676"/>
    </source>
</evidence>
<dbReference type="InterPro" id="IPR026585">
    <property type="entry name" value="GlgE"/>
</dbReference>
<keyword evidence="4 6" id="KW-0119">Carbohydrate metabolism</keyword>
<dbReference type="RefSeq" id="WP_248357718.1">
    <property type="nucleotide sequence ID" value="NZ_AP025591.1"/>
</dbReference>
<dbReference type="Pfam" id="PF11896">
    <property type="entry name" value="GlgE_dom_N_S"/>
    <property type="match status" value="1"/>
</dbReference>
<gene>
    <name evidence="6 9" type="primary">glgE</name>
    <name evidence="9" type="ORF">AMOR_03000</name>
</gene>
<comment type="subunit">
    <text evidence="1 6">Homodimer.</text>
</comment>
<evidence type="ECO:0000259" key="8">
    <source>
        <dbReference type="SMART" id="SM00642"/>
    </source>
</evidence>
<protein>
    <recommendedName>
        <fullName evidence="6">Alpha-1,4-glucan:maltose-1-phosphate maltosyltransferase</fullName>
        <shortName evidence="6">GMPMT</shortName>
        <ecNumber evidence="6">2.4.99.16</ecNumber>
    </recommendedName>
    <alternativeName>
        <fullName evidence="6">(1-&gt;4)-alpha-D-glucan:maltose-1-phosphate alpha-D-maltosyltransferase</fullName>
    </alternativeName>
</protein>
<dbReference type="SUPFAM" id="SSF51445">
    <property type="entry name" value="(Trans)glycosidases"/>
    <property type="match status" value="1"/>
</dbReference>
<name>A0ABM7WPC2_9BACT</name>
<evidence type="ECO:0000256" key="4">
    <source>
        <dbReference type="ARBA" id="ARBA00023277"/>
    </source>
</evidence>
<dbReference type="Pfam" id="PF00128">
    <property type="entry name" value="Alpha-amylase"/>
    <property type="match status" value="1"/>
</dbReference>
<dbReference type="Gene3D" id="2.60.40.1180">
    <property type="entry name" value="Golgi alpha-mannosidase II"/>
    <property type="match status" value="1"/>
</dbReference>
<keyword evidence="2 6" id="KW-0328">Glycosyltransferase</keyword>
<dbReference type="Gene3D" id="1.20.58.80">
    <property type="entry name" value="Phosphotransferase system, lactose/cellobiose-type IIA subunit"/>
    <property type="match status" value="1"/>
</dbReference>
<dbReference type="CDD" id="cd11344">
    <property type="entry name" value="AmyAc_GlgE_like"/>
    <property type="match status" value="1"/>
</dbReference>
<sequence length="674" mass="76445">MTERARARPELPPEGGRPPRVVVENVTPEVDGGRFPIKRTVGEKVVVEADAFGEGHDAITVVLRHRRARDAAWTEVDMEPLGNDRWRGAFVVSALEPYVYTVEGWVDPLESWRRGLEKKAVAGTVEAVDLLVGAELVEEAAGRASGADATLLHAWASELRGAGPLDDRAARALDDALALVAARHADRSRAGRHGRELPVTVERERARFAAWYELFPRSASPEPGRHGTFQDVIERLPYVAGMGFDVLYLPPIHPVGRAFRKGRNNAPQASPEDVGSPWAIGGPEGGHEAIHPALGTLDDFRRLVARAGELGLEVALDLAFQCSPDHPWVKEHPEWFRRRPDGSIQYAENPPKKYQDVYPIEFENPRWRELWAALLAVVELWADRGVRIFRVDNPHTKPFRFWEWLISEARRTRPDLIFLAEAFTRPKVMYQLAKLGFSQSYTYFTWRNTKWELTRYLGELGRTPVHDFFRPSFWPNTPDILPEALQYGGRPMFQARLVLAATLAASYGIYGPAFEHVEGRAVHPGSEEYLDSEKYQLRHWDLDRPDGLRDFIARVNRIRRENPALQSDHGLTFHAIDDEQLIAYSKATEDLADVVLVVVNLDPHHVHAGWLELPLAPLGLATEEPFQVHDLLGGGRYLWHGSRNYVELDPRVSPAQIFRIRRRVRTERDFDYFG</sequence>
<feature type="binding site" evidence="6">
    <location>
        <position position="356"/>
    </location>
    <ligand>
        <name>alpha-maltose 1-phosphate</name>
        <dbReference type="ChEBI" id="CHEBI:63576"/>
    </ligand>
</feature>
<dbReference type="Gene3D" id="3.20.20.80">
    <property type="entry name" value="Glycosidases"/>
    <property type="match status" value="1"/>
</dbReference>
<feature type="region of interest" description="Disordered" evidence="7">
    <location>
        <begin position="261"/>
        <end position="282"/>
    </location>
</feature>
<comment type="similarity">
    <text evidence="6">Belongs to the glycosyl hydrolase 13 family. GlgE subfamily.</text>
</comment>
<evidence type="ECO:0000256" key="1">
    <source>
        <dbReference type="ARBA" id="ARBA00011738"/>
    </source>
</evidence>
<dbReference type="InterPro" id="IPR013783">
    <property type="entry name" value="Ig-like_fold"/>
</dbReference>
<dbReference type="SMART" id="SM00642">
    <property type="entry name" value="Aamy"/>
    <property type="match status" value="1"/>
</dbReference>
<dbReference type="PANTHER" id="PTHR47786">
    <property type="entry name" value="ALPHA-1,4-GLUCAN:MALTOSE-1-PHOSPHATE MALTOSYLTRANSFERASE"/>
    <property type="match status" value="1"/>
</dbReference>